<comment type="caution">
    <text evidence="4">The sequence shown here is derived from an EMBL/GenBank/DDBJ whole genome shotgun (WGS) entry which is preliminary data.</text>
</comment>
<dbReference type="InterPro" id="IPR050493">
    <property type="entry name" value="FAD-dep_Monooxygenase_BioMet"/>
</dbReference>
<keyword evidence="3" id="KW-0503">Monooxygenase</keyword>
<proteinExistence type="inferred from homology"/>
<evidence type="ECO:0000313" key="5">
    <source>
        <dbReference type="Proteomes" id="UP000774617"/>
    </source>
</evidence>
<evidence type="ECO:0000256" key="1">
    <source>
        <dbReference type="ARBA" id="ARBA00007992"/>
    </source>
</evidence>
<evidence type="ECO:0008006" key="6">
    <source>
        <dbReference type="Google" id="ProtNLM"/>
    </source>
</evidence>
<reference evidence="4 5" key="1">
    <citation type="journal article" date="2021" name="Nat. Commun.">
        <title>Genetic determinants of endophytism in the Arabidopsis root mycobiome.</title>
        <authorList>
            <person name="Mesny F."/>
            <person name="Miyauchi S."/>
            <person name="Thiergart T."/>
            <person name="Pickel B."/>
            <person name="Atanasova L."/>
            <person name="Karlsson M."/>
            <person name="Huettel B."/>
            <person name="Barry K.W."/>
            <person name="Haridas S."/>
            <person name="Chen C."/>
            <person name="Bauer D."/>
            <person name="Andreopoulos W."/>
            <person name="Pangilinan J."/>
            <person name="LaButti K."/>
            <person name="Riley R."/>
            <person name="Lipzen A."/>
            <person name="Clum A."/>
            <person name="Drula E."/>
            <person name="Henrissat B."/>
            <person name="Kohler A."/>
            <person name="Grigoriev I.V."/>
            <person name="Martin F.M."/>
            <person name="Hacquard S."/>
        </authorList>
    </citation>
    <scope>NUCLEOTIDE SEQUENCE [LARGE SCALE GENOMIC DNA]</scope>
    <source>
        <strain evidence="4 5">MPI-SDFR-AT-0080</strain>
    </source>
</reference>
<accession>A0ABQ8GAE2</accession>
<dbReference type="SUPFAM" id="SSF51905">
    <property type="entry name" value="FAD/NAD(P)-binding domain"/>
    <property type="match status" value="1"/>
</dbReference>
<organism evidence="4 5">
    <name type="scientific">Macrophomina phaseolina</name>
    <dbReference type="NCBI Taxonomy" id="35725"/>
    <lineage>
        <taxon>Eukaryota</taxon>
        <taxon>Fungi</taxon>
        <taxon>Dikarya</taxon>
        <taxon>Ascomycota</taxon>
        <taxon>Pezizomycotina</taxon>
        <taxon>Dothideomycetes</taxon>
        <taxon>Dothideomycetes incertae sedis</taxon>
        <taxon>Botryosphaeriales</taxon>
        <taxon>Botryosphaeriaceae</taxon>
        <taxon>Macrophomina</taxon>
    </lineage>
</organism>
<keyword evidence="5" id="KW-1185">Reference proteome</keyword>
<protein>
    <recommendedName>
        <fullName evidence="6">FAD-binding domain-containing protein</fullName>
    </recommendedName>
</protein>
<sequence length="178" mass="19299">MAPTATITTYATGDTLWPTALSRRKALVKSAPLAFQNFQGGRELTSLQDDGNAEEDWTKPAPIENSLPWVEGWTPAITEMKLMWRNPQPVIVSAKGRVVQIGDSAHAFLPSSASGATMAMEDAAALDMYDAAASHLEKGSLFANTNIPSGYKYKPWKIQDLLAASDRGEKVVDEGDWS</sequence>
<dbReference type="InterPro" id="IPR036188">
    <property type="entry name" value="FAD/NAD-bd_sf"/>
</dbReference>
<dbReference type="PANTHER" id="PTHR13789:SF236">
    <property type="entry name" value="MONOOXYGENASE, PUTATIVE (AFU_ORTHOLOGUE AFUA_6G12060)-RELATED"/>
    <property type="match status" value="1"/>
</dbReference>
<evidence type="ECO:0000313" key="4">
    <source>
        <dbReference type="EMBL" id="KAH7050052.1"/>
    </source>
</evidence>
<dbReference type="Proteomes" id="UP000774617">
    <property type="component" value="Unassembled WGS sequence"/>
</dbReference>
<keyword evidence="2" id="KW-0560">Oxidoreductase</keyword>
<dbReference type="EMBL" id="JAGTJR010000013">
    <property type="protein sequence ID" value="KAH7050052.1"/>
    <property type="molecule type" value="Genomic_DNA"/>
</dbReference>
<name>A0ABQ8GAE2_9PEZI</name>
<dbReference type="Gene3D" id="3.50.50.60">
    <property type="entry name" value="FAD/NAD(P)-binding domain"/>
    <property type="match status" value="1"/>
</dbReference>
<comment type="similarity">
    <text evidence="1">Belongs to the paxM FAD-dependent monooxygenase family.</text>
</comment>
<evidence type="ECO:0000256" key="3">
    <source>
        <dbReference type="ARBA" id="ARBA00023033"/>
    </source>
</evidence>
<evidence type="ECO:0000256" key="2">
    <source>
        <dbReference type="ARBA" id="ARBA00023002"/>
    </source>
</evidence>
<dbReference type="PANTHER" id="PTHR13789">
    <property type="entry name" value="MONOOXYGENASE"/>
    <property type="match status" value="1"/>
</dbReference>
<gene>
    <name evidence="4" type="ORF">B0J12DRAFT_728344</name>
</gene>
<dbReference type="PRINTS" id="PR00420">
    <property type="entry name" value="RNGMNOXGNASE"/>
</dbReference>